<dbReference type="VEuPathDB" id="CryptoDB:Cvel_7332"/>
<dbReference type="PhylomeDB" id="A0A0G4HLD1"/>
<reference evidence="1" key="1">
    <citation type="submission" date="2014-11" db="EMBL/GenBank/DDBJ databases">
        <authorList>
            <person name="Otto D Thomas"/>
            <person name="Naeem Raeece"/>
        </authorList>
    </citation>
    <scope>NUCLEOTIDE SEQUENCE</scope>
</reference>
<proteinExistence type="predicted"/>
<evidence type="ECO:0000313" key="1">
    <source>
        <dbReference type="EMBL" id="CEM44922.1"/>
    </source>
</evidence>
<gene>
    <name evidence="1" type="ORF">Cvel_7332</name>
</gene>
<dbReference type="EMBL" id="CDMZ01003048">
    <property type="protein sequence ID" value="CEM44922.1"/>
    <property type="molecule type" value="Genomic_DNA"/>
</dbReference>
<dbReference type="AlphaFoldDB" id="A0A0G4HLD1"/>
<accession>A0A0G4HLD1</accession>
<name>A0A0G4HLD1_9ALVE</name>
<organism evidence="1">
    <name type="scientific">Chromera velia CCMP2878</name>
    <dbReference type="NCBI Taxonomy" id="1169474"/>
    <lineage>
        <taxon>Eukaryota</taxon>
        <taxon>Sar</taxon>
        <taxon>Alveolata</taxon>
        <taxon>Colpodellida</taxon>
        <taxon>Chromeraceae</taxon>
        <taxon>Chromera</taxon>
    </lineage>
</organism>
<sequence length="316" mass="34523">MRSTVWKYLCAVRDGTPPSEKKERTHEYLGCSFPDLKPHLEKDDFHGNPGMSWENYGSLWHVDHIVPIMYVGPDGQKPDTETLVSRLHFSNLQPMWSGENLRKGNRFVGKPPPISHLADTVRQRGLMNPPPVQDSHVSTAYATHYPKLSLRAGSPACLKNWSLVHTVGLKSGESVTVHQSGVIRRGGISGVGALTPFPTHVRHLSVCLPSPLSVDIDLSPDTPANVLRCDGKCGSLSFSRNCDAVSDEREGSIPKAGEGTLEKEQALFSTGTPLAAPSQKGLCPHGRQQYDCKECGGKGICEHGRRRRQCKECGGS</sequence>
<protein>
    <submittedName>
        <fullName evidence="1">Uncharacterized protein</fullName>
    </submittedName>
</protein>